<evidence type="ECO:0000256" key="4">
    <source>
        <dbReference type="ARBA" id="ARBA00022490"/>
    </source>
</evidence>
<comment type="caution">
    <text evidence="15">The sequence shown here is derived from an EMBL/GenBank/DDBJ whole genome shotgun (WGS) entry which is preliminary data.</text>
</comment>
<dbReference type="InterPro" id="IPR029062">
    <property type="entry name" value="Class_I_gatase-like"/>
</dbReference>
<dbReference type="GO" id="GO:0000105">
    <property type="term" value="P:L-histidine biosynthetic process"/>
    <property type="evidence" value="ECO:0007669"/>
    <property type="project" value="UniProtKB-UniRule"/>
</dbReference>
<dbReference type="OrthoDB" id="9807137at2"/>
<comment type="catalytic activity">
    <reaction evidence="10 12">
        <text>5-[(5-phospho-1-deoxy-D-ribulos-1-ylimino)methylamino]-1-(5-phospho-beta-D-ribosyl)imidazole-4-carboxamide + L-glutamine = D-erythro-1-(imidazol-4-yl)glycerol 3-phosphate + 5-amino-1-(5-phospho-beta-D-ribosyl)imidazole-4-carboxamide + L-glutamate + H(+)</text>
        <dbReference type="Rhea" id="RHEA:24793"/>
        <dbReference type="ChEBI" id="CHEBI:15378"/>
        <dbReference type="ChEBI" id="CHEBI:29985"/>
        <dbReference type="ChEBI" id="CHEBI:58278"/>
        <dbReference type="ChEBI" id="CHEBI:58359"/>
        <dbReference type="ChEBI" id="CHEBI:58475"/>
        <dbReference type="ChEBI" id="CHEBI:58525"/>
        <dbReference type="EC" id="4.3.2.10"/>
    </reaction>
</comment>
<dbReference type="SUPFAM" id="SSF52317">
    <property type="entry name" value="Class I glutamine amidotransferase-like"/>
    <property type="match status" value="1"/>
</dbReference>
<evidence type="ECO:0000256" key="10">
    <source>
        <dbReference type="ARBA" id="ARBA00047838"/>
    </source>
</evidence>
<dbReference type="PANTHER" id="PTHR42701">
    <property type="entry name" value="IMIDAZOLE GLYCEROL PHOSPHATE SYNTHASE SUBUNIT HISH"/>
    <property type="match status" value="1"/>
</dbReference>
<evidence type="ECO:0000256" key="3">
    <source>
        <dbReference type="ARBA" id="ARBA00011152"/>
    </source>
</evidence>
<dbReference type="PATRIC" id="fig|742823.3.peg.1052"/>
<dbReference type="PIRSF" id="PIRSF000495">
    <property type="entry name" value="Amidotransf_hisH"/>
    <property type="match status" value="1"/>
</dbReference>
<keyword evidence="5 12" id="KW-0028">Amino-acid biosynthesis</keyword>
<keyword evidence="16" id="KW-1185">Reference proteome</keyword>
<keyword evidence="15" id="KW-0808">Transferase</keyword>
<reference evidence="15 16" key="1">
    <citation type="submission" date="2012-05" db="EMBL/GenBank/DDBJ databases">
        <title>The Genome Sequence of Sutterella wadsworthensis 2_1_59BFAA.</title>
        <authorList>
            <consortium name="The Broad Institute Genome Sequencing Platform"/>
            <person name="Earl A."/>
            <person name="Ward D."/>
            <person name="Feldgarden M."/>
            <person name="Gevers D."/>
            <person name="Daigneault M."/>
            <person name="Strauss J."/>
            <person name="Allen-Vercoe E."/>
            <person name="Walker B."/>
            <person name="Young S.K."/>
            <person name="Zeng Q."/>
            <person name="Gargeya S."/>
            <person name="Fitzgerald M."/>
            <person name="Haas B."/>
            <person name="Abouelleil A."/>
            <person name="Alvarado L."/>
            <person name="Arachchi H.M."/>
            <person name="Berlin A.M."/>
            <person name="Chapman S.B."/>
            <person name="Goldberg J."/>
            <person name="Griggs A."/>
            <person name="Gujja S."/>
            <person name="Hansen M."/>
            <person name="Howarth C."/>
            <person name="Imamovic A."/>
            <person name="Larimer J."/>
            <person name="McCowen C."/>
            <person name="Montmayeur A."/>
            <person name="Murphy C."/>
            <person name="Neiman D."/>
            <person name="Pearson M."/>
            <person name="Priest M."/>
            <person name="Roberts A."/>
            <person name="Saif S."/>
            <person name="Shea T."/>
            <person name="Sisk P."/>
            <person name="Sykes S."/>
            <person name="Wortman J."/>
            <person name="Nusbaum C."/>
            <person name="Birren B."/>
        </authorList>
    </citation>
    <scope>NUCLEOTIDE SEQUENCE [LARGE SCALE GENOMIC DNA]</scope>
    <source>
        <strain evidence="15 16">2_1_59BFAA</strain>
    </source>
</reference>
<sequence length="201" mass="21705">MRAVILDTGVANLSSLAFAVKRLGVEPIITREAAEIRAADRIFLPGVGTARAAMAAIEERGLADLIREATQPVLGICLGEQILGRRSEETGGVDLLGLIDADVRALRADGLPLPHMGWNRVYPEDTPHARLLFRGIEAGDWFYFVHSYAMPTGACTTARCTYGEEFTAAAAHENFMGVQFHPERSGRAGARLIANFLGIEA</sequence>
<evidence type="ECO:0000313" key="16">
    <source>
        <dbReference type="Proteomes" id="UP000005835"/>
    </source>
</evidence>
<dbReference type="NCBIfam" id="TIGR01855">
    <property type="entry name" value="IMP_synth_hisH"/>
    <property type="match status" value="1"/>
</dbReference>
<comment type="function">
    <text evidence="12">IGPS catalyzes the conversion of PRFAR and glutamine to IGP, AICAR and glutamate. The HisH subunit catalyzes the hydrolysis of glutamine to glutamate and ammonia as part of the synthesis of IGP and AICAR. The resulting ammonia molecule is channeled to the active site of HisF.</text>
</comment>
<feature type="active site" evidence="12 13">
    <location>
        <position position="181"/>
    </location>
</feature>
<dbReference type="FunFam" id="3.40.50.880:FF:000009">
    <property type="entry name" value="Imidazole glycerol phosphate synthase subunit HisH"/>
    <property type="match status" value="1"/>
</dbReference>
<dbReference type="Gene3D" id="3.40.50.880">
    <property type="match status" value="1"/>
</dbReference>
<dbReference type="Pfam" id="PF00117">
    <property type="entry name" value="GATase"/>
    <property type="match status" value="1"/>
</dbReference>
<dbReference type="PANTHER" id="PTHR42701:SF1">
    <property type="entry name" value="IMIDAZOLE GLYCEROL PHOSPHATE SYNTHASE SUBUNIT HISH"/>
    <property type="match status" value="1"/>
</dbReference>
<dbReference type="GO" id="GO:0000107">
    <property type="term" value="F:imidazoleglycerol-phosphate synthase activity"/>
    <property type="evidence" value="ECO:0007669"/>
    <property type="project" value="UniProtKB-UniRule"/>
</dbReference>
<dbReference type="EC" id="3.5.1.2" evidence="12"/>
<evidence type="ECO:0000256" key="1">
    <source>
        <dbReference type="ARBA" id="ARBA00004496"/>
    </source>
</evidence>
<comment type="subunit">
    <text evidence="3 12">Heterodimer of HisH and HisF.</text>
</comment>
<proteinExistence type="inferred from homology"/>
<dbReference type="STRING" id="742823.HMPREF9465_01063"/>
<evidence type="ECO:0000256" key="7">
    <source>
        <dbReference type="ARBA" id="ARBA00022962"/>
    </source>
</evidence>
<evidence type="ECO:0000256" key="5">
    <source>
        <dbReference type="ARBA" id="ARBA00022605"/>
    </source>
</evidence>
<evidence type="ECO:0000259" key="14">
    <source>
        <dbReference type="Pfam" id="PF00117"/>
    </source>
</evidence>
<gene>
    <name evidence="12" type="primary">hisH</name>
    <name evidence="15" type="ORF">HMPREF9465_01063</name>
</gene>
<feature type="domain" description="Glutamine amidotransferase" evidence="14">
    <location>
        <begin position="4"/>
        <end position="197"/>
    </location>
</feature>
<dbReference type="InterPro" id="IPR017926">
    <property type="entry name" value="GATASE"/>
</dbReference>
<feature type="active site" evidence="12 13">
    <location>
        <position position="183"/>
    </location>
</feature>
<keyword evidence="9 12" id="KW-0456">Lyase</keyword>
<dbReference type="Proteomes" id="UP000005835">
    <property type="component" value="Unassembled WGS sequence"/>
</dbReference>
<comment type="subcellular location">
    <subcellularLocation>
        <location evidence="1 12">Cytoplasm</location>
    </subcellularLocation>
</comment>
<feature type="active site" description="Nucleophile" evidence="12 13">
    <location>
        <position position="77"/>
    </location>
</feature>
<dbReference type="UniPathway" id="UPA00031">
    <property type="reaction ID" value="UER00010"/>
</dbReference>
<evidence type="ECO:0000256" key="8">
    <source>
        <dbReference type="ARBA" id="ARBA00023102"/>
    </source>
</evidence>
<name>K1JXL2_9BURK</name>
<dbReference type="GO" id="GO:0005737">
    <property type="term" value="C:cytoplasm"/>
    <property type="evidence" value="ECO:0007669"/>
    <property type="project" value="UniProtKB-SubCell"/>
</dbReference>
<evidence type="ECO:0000256" key="2">
    <source>
        <dbReference type="ARBA" id="ARBA00005091"/>
    </source>
</evidence>
<dbReference type="RefSeq" id="WP_005434831.1">
    <property type="nucleotide sequence ID" value="NZ_JH815515.1"/>
</dbReference>
<dbReference type="HOGENOM" id="CLU_071837_0_0_4"/>
<comment type="pathway">
    <text evidence="2 12">Amino-acid biosynthesis; L-histidine biosynthesis; L-histidine from 5-phospho-alpha-D-ribose 1-diphosphate: step 5/9.</text>
</comment>
<evidence type="ECO:0000256" key="11">
    <source>
        <dbReference type="ARBA" id="ARBA00049534"/>
    </source>
</evidence>
<dbReference type="EMBL" id="ADMG01000028">
    <property type="protein sequence ID" value="EKB31348.1"/>
    <property type="molecule type" value="Genomic_DNA"/>
</dbReference>
<dbReference type="PROSITE" id="PS51273">
    <property type="entry name" value="GATASE_TYPE_1"/>
    <property type="match status" value="1"/>
</dbReference>
<dbReference type="GO" id="GO:0004359">
    <property type="term" value="F:glutaminase activity"/>
    <property type="evidence" value="ECO:0007669"/>
    <property type="project" value="UniProtKB-EC"/>
</dbReference>
<dbReference type="InterPro" id="IPR010139">
    <property type="entry name" value="Imidazole-glycPsynth_HisH"/>
</dbReference>
<organism evidence="15 16">
    <name type="scientific">Sutterella wadsworthensis 2_1_59BFAA</name>
    <dbReference type="NCBI Taxonomy" id="742823"/>
    <lineage>
        <taxon>Bacteria</taxon>
        <taxon>Pseudomonadati</taxon>
        <taxon>Pseudomonadota</taxon>
        <taxon>Betaproteobacteria</taxon>
        <taxon>Burkholderiales</taxon>
        <taxon>Sutterellaceae</taxon>
        <taxon>Sutterella</taxon>
    </lineage>
</organism>
<keyword evidence="4 12" id="KW-0963">Cytoplasm</keyword>
<dbReference type="eggNOG" id="COG0118">
    <property type="taxonomic scope" value="Bacteria"/>
</dbReference>
<dbReference type="HAMAP" id="MF_00278">
    <property type="entry name" value="HisH"/>
    <property type="match status" value="1"/>
</dbReference>
<evidence type="ECO:0000256" key="12">
    <source>
        <dbReference type="HAMAP-Rule" id="MF_00278"/>
    </source>
</evidence>
<evidence type="ECO:0000256" key="9">
    <source>
        <dbReference type="ARBA" id="ARBA00023239"/>
    </source>
</evidence>
<evidence type="ECO:0000313" key="15">
    <source>
        <dbReference type="EMBL" id="EKB31348.1"/>
    </source>
</evidence>
<dbReference type="CDD" id="cd01748">
    <property type="entry name" value="GATase1_IGP_Synthase"/>
    <property type="match status" value="1"/>
</dbReference>
<evidence type="ECO:0000256" key="13">
    <source>
        <dbReference type="PIRSR" id="PIRSR000495-1"/>
    </source>
</evidence>
<keyword evidence="6 12" id="KW-0378">Hydrolase</keyword>
<accession>K1JXL2</accession>
<dbReference type="GO" id="GO:0016829">
    <property type="term" value="F:lyase activity"/>
    <property type="evidence" value="ECO:0007669"/>
    <property type="project" value="UniProtKB-KW"/>
</dbReference>
<dbReference type="EC" id="4.3.2.10" evidence="12"/>
<keyword evidence="7 12" id="KW-0315">Glutamine amidotransferase</keyword>
<keyword evidence="8 12" id="KW-0368">Histidine biosynthesis</keyword>
<protein>
    <recommendedName>
        <fullName evidence="12">Imidazole glycerol phosphate synthase subunit HisH</fullName>
        <ecNumber evidence="12">4.3.2.10</ecNumber>
    </recommendedName>
    <alternativeName>
        <fullName evidence="12">IGP synthase glutaminase subunit</fullName>
        <ecNumber evidence="12">3.5.1.2</ecNumber>
    </alternativeName>
    <alternativeName>
        <fullName evidence="12">IGP synthase subunit HisH</fullName>
    </alternativeName>
    <alternativeName>
        <fullName evidence="12">ImGP synthase subunit HisH</fullName>
        <shortName evidence="12">IGPS subunit HisH</shortName>
    </alternativeName>
</protein>
<evidence type="ECO:0000256" key="6">
    <source>
        <dbReference type="ARBA" id="ARBA00022801"/>
    </source>
</evidence>
<dbReference type="AlphaFoldDB" id="K1JXL2"/>
<comment type="catalytic activity">
    <reaction evidence="11 12">
        <text>L-glutamine + H2O = L-glutamate + NH4(+)</text>
        <dbReference type="Rhea" id="RHEA:15889"/>
        <dbReference type="ChEBI" id="CHEBI:15377"/>
        <dbReference type="ChEBI" id="CHEBI:28938"/>
        <dbReference type="ChEBI" id="CHEBI:29985"/>
        <dbReference type="ChEBI" id="CHEBI:58359"/>
        <dbReference type="EC" id="3.5.1.2"/>
    </reaction>
</comment>